<keyword evidence="4" id="KW-1133">Transmembrane helix</keyword>
<dbReference type="OrthoDB" id="3257981at2759"/>
<dbReference type="PANTHER" id="PTHR24269:SF16">
    <property type="entry name" value="PROTEIN SLG1"/>
    <property type="match status" value="1"/>
</dbReference>
<proteinExistence type="predicted"/>
<dbReference type="PROSITE" id="PS51212">
    <property type="entry name" value="WSC"/>
    <property type="match status" value="1"/>
</dbReference>
<dbReference type="SMART" id="SM00321">
    <property type="entry name" value="WSC"/>
    <property type="match status" value="1"/>
</dbReference>
<evidence type="ECO:0000256" key="8">
    <source>
        <dbReference type="SAM" id="SignalP"/>
    </source>
</evidence>
<keyword evidence="3 8" id="KW-0732">Signal</keyword>
<reference evidence="10 11" key="1">
    <citation type="journal article" date="2008" name="Nature">
        <title>The genome of Laccaria bicolor provides insights into mycorrhizal symbiosis.</title>
        <authorList>
            <person name="Martin F."/>
            <person name="Aerts A."/>
            <person name="Ahren D."/>
            <person name="Brun A."/>
            <person name="Danchin E.G.J."/>
            <person name="Duchaussoy F."/>
            <person name="Gibon J."/>
            <person name="Kohler A."/>
            <person name="Lindquist E."/>
            <person name="Pereda V."/>
            <person name="Salamov A."/>
            <person name="Shapiro H.J."/>
            <person name="Wuyts J."/>
            <person name="Blaudez D."/>
            <person name="Buee M."/>
            <person name="Brokstein P."/>
            <person name="Canbaeck B."/>
            <person name="Cohen D."/>
            <person name="Courty P.E."/>
            <person name="Coutinho P.M."/>
            <person name="Delaruelle C."/>
            <person name="Detter J.C."/>
            <person name="Deveau A."/>
            <person name="DiFazio S."/>
            <person name="Duplessis S."/>
            <person name="Fraissinet-Tachet L."/>
            <person name="Lucic E."/>
            <person name="Frey-Klett P."/>
            <person name="Fourrey C."/>
            <person name="Feussner I."/>
            <person name="Gay G."/>
            <person name="Grimwood J."/>
            <person name="Hoegger P.J."/>
            <person name="Jain P."/>
            <person name="Kilaru S."/>
            <person name="Labbe J."/>
            <person name="Lin Y.C."/>
            <person name="Legue V."/>
            <person name="Le Tacon F."/>
            <person name="Marmeisse R."/>
            <person name="Melayah D."/>
            <person name="Montanini B."/>
            <person name="Muratet M."/>
            <person name="Nehls U."/>
            <person name="Niculita-Hirzel H."/>
            <person name="Oudot-Le Secq M.P."/>
            <person name="Peter M."/>
            <person name="Quesneville H."/>
            <person name="Rajashekar B."/>
            <person name="Reich M."/>
            <person name="Rouhier N."/>
            <person name="Schmutz J."/>
            <person name="Yin T."/>
            <person name="Chalot M."/>
            <person name="Henrissat B."/>
            <person name="Kuees U."/>
            <person name="Lucas S."/>
            <person name="Van de Peer Y."/>
            <person name="Podila G.K."/>
            <person name="Polle A."/>
            <person name="Pukkila P.J."/>
            <person name="Richardson P.M."/>
            <person name="Rouze P."/>
            <person name="Sanders I.R."/>
            <person name="Stajich J.E."/>
            <person name="Tunlid A."/>
            <person name="Tuskan G."/>
            <person name="Grigoriev I.V."/>
        </authorList>
    </citation>
    <scope>NUCLEOTIDE SEQUENCE [LARGE SCALE GENOMIC DNA]</scope>
    <source>
        <strain evidence="11">S238N-H82 / ATCC MYA-4686</strain>
    </source>
</reference>
<dbReference type="InterPro" id="IPR005197">
    <property type="entry name" value="Glyco_hydro_71"/>
</dbReference>
<accession>B0D746</accession>
<evidence type="ECO:0000256" key="3">
    <source>
        <dbReference type="ARBA" id="ARBA00022729"/>
    </source>
</evidence>
<feature type="compositionally biased region" description="Low complexity" evidence="7">
    <location>
        <begin position="499"/>
        <end position="514"/>
    </location>
</feature>
<dbReference type="EMBL" id="DS547099">
    <property type="protein sequence ID" value="EDR09334.1"/>
    <property type="molecule type" value="Genomic_DNA"/>
</dbReference>
<name>B0D746_LACBS</name>
<evidence type="ECO:0000256" key="7">
    <source>
        <dbReference type="SAM" id="MobiDB-lite"/>
    </source>
</evidence>
<keyword evidence="6" id="KW-0325">Glycoprotein</keyword>
<dbReference type="InterPro" id="IPR051836">
    <property type="entry name" value="Kremen_rcpt"/>
</dbReference>
<dbReference type="HOGENOM" id="CLU_019141_4_1_1"/>
<comment type="subcellular location">
    <subcellularLocation>
        <location evidence="1">Membrane</location>
        <topology evidence="1">Single-pass membrane protein</topology>
    </subcellularLocation>
</comment>
<gene>
    <name evidence="10" type="ORF">LACBIDRAFT_318804</name>
</gene>
<feature type="chain" id="PRO_5002747089" evidence="8">
    <location>
        <begin position="23"/>
        <end position="631"/>
    </location>
</feature>
<dbReference type="PANTHER" id="PTHR24269">
    <property type="entry name" value="KREMEN PROTEIN"/>
    <property type="match status" value="1"/>
</dbReference>
<dbReference type="Pfam" id="PF01822">
    <property type="entry name" value="WSC"/>
    <property type="match status" value="1"/>
</dbReference>
<evidence type="ECO:0000256" key="6">
    <source>
        <dbReference type="ARBA" id="ARBA00023180"/>
    </source>
</evidence>
<dbReference type="STRING" id="486041.B0D746"/>
<keyword evidence="11" id="KW-1185">Reference proteome</keyword>
<protein>
    <submittedName>
        <fullName evidence="10">Glycoside hydrolase family 71 protein</fullName>
    </submittedName>
</protein>
<dbReference type="InterPro" id="IPR002889">
    <property type="entry name" value="WSC_carb-bd"/>
</dbReference>
<keyword evidence="2" id="KW-0812">Transmembrane</keyword>
<feature type="signal peptide" evidence="8">
    <location>
        <begin position="1"/>
        <end position="22"/>
    </location>
</feature>
<evidence type="ECO:0000313" key="10">
    <source>
        <dbReference type="EMBL" id="EDR09334.1"/>
    </source>
</evidence>
<dbReference type="Gene3D" id="3.20.20.80">
    <property type="entry name" value="Glycosidases"/>
    <property type="match status" value="1"/>
</dbReference>
<evidence type="ECO:0000256" key="4">
    <source>
        <dbReference type="ARBA" id="ARBA00022989"/>
    </source>
</evidence>
<keyword evidence="5" id="KW-0472">Membrane</keyword>
<evidence type="ECO:0000313" key="11">
    <source>
        <dbReference type="Proteomes" id="UP000001194"/>
    </source>
</evidence>
<dbReference type="InParanoid" id="B0D746"/>
<evidence type="ECO:0000256" key="5">
    <source>
        <dbReference type="ARBA" id="ARBA00023136"/>
    </source>
</evidence>
<dbReference type="GeneID" id="6075459"/>
<dbReference type="KEGG" id="lbc:LACBIDRAFT_318804"/>
<sequence length="631" mass="68964">MFALLPLLPLFSLALSISPSVALNSHRSLNSDVVLKHKRVASNLSNRTLLVGDDPAELVKRDGTKYVFMHHQLPIDRWQCVQPFFPVIPLIPLPAWSIIIPITSFFVKKDTYPYTQADWADDIQKISSKGVDALALNIGFDSWQPAQVASAYAAAVGTNFKLFISFDFTEIACDVNSVANWVNQYANHPNQFKINGKPFISSFSGDCLGNAGWANLKAMTNGYVMPFIWGLEGNFNNWPALDSWYCWGCAWPEGNYDKTSADDQYYINQLGTRYATTVSGWMFAHDAGKNFYQRGDDWLINNRWEQIVGMRNQLTFVEMVTWNDYGESDYFGPLKGAPPASTYWAANYPHTAWFDMSAYYIQAFKTGSYPAITQDVIYYWSRPHPKGATASADQFGKPSGWDWSLDFVWAAVFATAPATVTLQVGGNSQTFSVTAGVNKLQLPMTTGQITVTMVRGGQTIISKTDTNLNIISNPTQYNYNAYVGSATATGGGGGGGGATTTTTTSPTTSTTASAPANTFATTTWTSAGCYVDSADRMLRGSSTTQAGMTVEKCTGLCFKQKYRIAALEYGTQCYCGAQMFTTNGAGVKAASTDCNMPCDGNAAETCGGGWRANVYTLPGTVLTKRKLRLLS</sequence>
<evidence type="ECO:0000256" key="2">
    <source>
        <dbReference type="ARBA" id="ARBA00022692"/>
    </source>
</evidence>
<dbReference type="CDD" id="cd11577">
    <property type="entry name" value="GH71"/>
    <property type="match status" value="1"/>
</dbReference>
<dbReference type="Proteomes" id="UP000001194">
    <property type="component" value="Unassembled WGS sequence"/>
</dbReference>
<keyword evidence="10" id="KW-0378">Hydrolase</keyword>
<evidence type="ECO:0000256" key="1">
    <source>
        <dbReference type="ARBA" id="ARBA00004167"/>
    </source>
</evidence>
<evidence type="ECO:0000259" key="9">
    <source>
        <dbReference type="PROSITE" id="PS51212"/>
    </source>
</evidence>
<dbReference type="GO" id="GO:0051118">
    <property type="term" value="F:glucan endo-1,3-alpha-glucosidase activity"/>
    <property type="evidence" value="ECO:0007669"/>
    <property type="project" value="InterPro"/>
</dbReference>
<feature type="region of interest" description="Disordered" evidence="7">
    <location>
        <begin position="491"/>
        <end position="514"/>
    </location>
</feature>
<feature type="domain" description="WSC" evidence="9">
    <location>
        <begin position="523"/>
        <end position="618"/>
    </location>
</feature>
<dbReference type="RefSeq" id="XP_001879683.1">
    <property type="nucleotide sequence ID" value="XM_001879648.1"/>
</dbReference>
<dbReference type="AlphaFoldDB" id="B0D746"/>
<organism evidence="11">
    <name type="scientific">Laccaria bicolor (strain S238N-H82 / ATCC MYA-4686)</name>
    <name type="common">Bicoloured deceiver</name>
    <name type="synonym">Laccaria laccata var. bicolor</name>
    <dbReference type="NCBI Taxonomy" id="486041"/>
    <lineage>
        <taxon>Eukaryota</taxon>
        <taxon>Fungi</taxon>
        <taxon>Dikarya</taxon>
        <taxon>Basidiomycota</taxon>
        <taxon>Agaricomycotina</taxon>
        <taxon>Agaricomycetes</taxon>
        <taxon>Agaricomycetidae</taxon>
        <taxon>Agaricales</taxon>
        <taxon>Agaricineae</taxon>
        <taxon>Hydnangiaceae</taxon>
        <taxon>Laccaria</taxon>
    </lineage>
</organism>
<dbReference type="GO" id="GO:0005886">
    <property type="term" value="C:plasma membrane"/>
    <property type="evidence" value="ECO:0007669"/>
    <property type="project" value="TreeGrafter"/>
</dbReference>
<dbReference type="Pfam" id="PF03659">
    <property type="entry name" value="Glyco_hydro_71"/>
    <property type="match status" value="1"/>
</dbReference>